<feature type="transmembrane region" description="Helical" evidence="3">
    <location>
        <begin position="131"/>
        <end position="149"/>
    </location>
</feature>
<feature type="transmembrane region" description="Helical" evidence="3">
    <location>
        <begin position="65"/>
        <end position="86"/>
    </location>
</feature>
<dbReference type="GO" id="GO:0005886">
    <property type="term" value="C:plasma membrane"/>
    <property type="evidence" value="ECO:0007669"/>
    <property type="project" value="TreeGrafter"/>
</dbReference>
<dbReference type="InterPro" id="IPR000160">
    <property type="entry name" value="GGDEF_dom"/>
</dbReference>
<accession>A0AAW9DTZ5</accession>
<dbReference type="GO" id="GO:0043709">
    <property type="term" value="P:cell adhesion involved in single-species biofilm formation"/>
    <property type="evidence" value="ECO:0007669"/>
    <property type="project" value="TreeGrafter"/>
</dbReference>
<name>A0AAW9DTZ5_ACIAO</name>
<keyword evidence="5" id="KW-0548">Nucleotidyltransferase</keyword>
<dbReference type="GO" id="GO:0052621">
    <property type="term" value="F:diguanylate cyclase activity"/>
    <property type="evidence" value="ECO:0007669"/>
    <property type="project" value="UniProtKB-EC"/>
</dbReference>
<dbReference type="InterPro" id="IPR029787">
    <property type="entry name" value="Nucleotide_cyclase"/>
</dbReference>
<keyword evidence="3" id="KW-1133">Transmembrane helix</keyword>
<gene>
    <name evidence="5" type="ORF">SIL87_14720</name>
</gene>
<dbReference type="InterPro" id="IPR050469">
    <property type="entry name" value="Diguanylate_Cyclase"/>
</dbReference>
<evidence type="ECO:0000256" key="3">
    <source>
        <dbReference type="SAM" id="Phobius"/>
    </source>
</evidence>
<keyword evidence="5" id="KW-0808">Transferase</keyword>
<dbReference type="EC" id="2.7.7.65" evidence="1"/>
<keyword evidence="6" id="KW-1185">Reference proteome</keyword>
<dbReference type="FunFam" id="3.30.70.270:FF:000001">
    <property type="entry name" value="Diguanylate cyclase domain protein"/>
    <property type="match status" value="1"/>
</dbReference>
<dbReference type="Proteomes" id="UP001279553">
    <property type="component" value="Unassembled WGS sequence"/>
</dbReference>
<dbReference type="GO" id="GO:1902201">
    <property type="term" value="P:negative regulation of bacterial-type flagellum-dependent cell motility"/>
    <property type="evidence" value="ECO:0007669"/>
    <property type="project" value="TreeGrafter"/>
</dbReference>
<dbReference type="SMART" id="SM00267">
    <property type="entry name" value="GGDEF"/>
    <property type="match status" value="1"/>
</dbReference>
<dbReference type="Pfam" id="PF00990">
    <property type="entry name" value="GGDEF"/>
    <property type="match status" value="1"/>
</dbReference>
<evidence type="ECO:0000259" key="4">
    <source>
        <dbReference type="PROSITE" id="PS50887"/>
    </source>
</evidence>
<organism evidence="5 6">
    <name type="scientific">Acidiphilium acidophilum</name>
    <name type="common">Thiobacillus acidophilus</name>
    <dbReference type="NCBI Taxonomy" id="76588"/>
    <lineage>
        <taxon>Bacteria</taxon>
        <taxon>Pseudomonadati</taxon>
        <taxon>Pseudomonadota</taxon>
        <taxon>Alphaproteobacteria</taxon>
        <taxon>Acetobacterales</taxon>
        <taxon>Acidocellaceae</taxon>
        <taxon>Acidiphilium</taxon>
    </lineage>
</organism>
<keyword evidence="3" id="KW-0812">Transmembrane</keyword>
<dbReference type="NCBIfam" id="TIGR00254">
    <property type="entry name" value="GGDEF"/>
    <property type="match status" value="1"/>
</dbReference>
<dbReference type="PANTHER" id="PTHR45138">
    <property type="entry name" value="REGULATORY COMPONENTS OF SENSORY TRANSDUCTION SYSTEM"/>
    <property type="match status" value="1"/>
</dbReference>
<dbReference type="AlphaFoldDB" id="A0AAW9DTZ5"/>
<protein>
    <recommendedName>
        <fullName evidence="1">diguanylate cyclase</fullName>
        <ecNumber evidence="1">2.7.7.65</ecNumber>
    </recommendedName>
</protein>
<comment type="caution">
    <text evidence="5">The sequence shown here is derived from an EMBL/GenBank/DDBJ whole genome shotgun (WGS) entry which is preliminary data.</text>
</comment>
<keyword evidence="3" id="KW-0472">Membrane</keyword>
<proteinExistence type="predicted"/>
<evidence type="ECO:0000256" key="1">
    <source>
        <dbReference type="ARBA" id="ARBA00012528"/>
    </source>
</evidence>
<sequence>MNRNDLYDRKSAVRGGLQVAEAMKRSMILRQWVAGNLIRLMMNVLTSMDERNHPIEVRESLINALFGRIANVLLVGVAGFGCGVFSFERSGAILPLWCGGLGFGFVVARATLIRQFQRQLVKPDGRGLDRLTVGFGILAIASSLCWGILCFDCLALSGDPVLYTMVLVTTVASAGGVAARNAGAPRIAKLQLLTSLVPIMAGALFANDDAYSFLLLLIPALLYGLFELIAEINQQLVQSFRSELKLSRMSNIDHLTEIPNRRQFASQSAAALATCRDLRQPLSVMMIDVDFFKAFNDNYGHQAGDRCLQQVARVLRDNLRHEGDLVSRYGGEEFAVSLQNATETEAESVAARLCGAIAAAAIAHRHRDDAIDIVTVSIGVVASDRSFEGIDQLVNAADKALYAAKRSGRNKVVVARHAYPPDLAVV</sequence>
<dbReference type="EMBL" id="JAWXYB010000018">
    <property type="protein sequence ID" value="MDX5932014.1"/>
    <property type="molecule type" value="Genomic_DNA"/>
</dbReference>
<dbReference type="CDD" id="cd01949">
    <property type="entry name" value="GGDEF"/>
    <property type="match status" value="1"/>
</dbReference>
<dbReference type="Gene3D" id="3.30.70.270">
    <property type="match status" value="1"/>
</dbReference>
<feature type="transmembrane region" description="Helical" evidence="3">
    <location>
        <begin position="161"/>
        <end position="178"/>
    </location>
</feature>
<feature type="domain" description="GGDEF" evidence="4">
    <location>
        <begin position="280"/>
        <end position="417"/>
    </location>
</feature>
<comment type="catalytic activity">
    <reaction evidence="2">
        <text>2 GTP = 3',3'-c-di-GMP + 2 diphosphate</text>
        <dbReference type="Rhea" id="RHEA:24898"/>
        <dbReference type="ChEBI" id="CHEBI:33019"/>
        <dbReference type="ChEBI" id="CHEBI:37565"/>
        <dbReference type="ChEBI" id="CHEBI:58805"/>
        <dbReference type="EC" id="2.7.7.65"/>
    </reaction>
</comment>
<evidence type="ECO:0000313" key="5">
    <source>
        <dbReference type="EMBL" id="MDX5932014.1"/>
    </source>
</evidence>
<dbReference type="RefSeq" id="WP_319614866.1">
    <property type="nucleotide sequence ID" value="NZ_JAWXYB010000018.1"/>
</dbReference>
<dbReference type="PANTHER" id="PTHR45138:SF9">
    <property type="entry name" value="DIGUANYLATE CYCLASE DGCM-RELATED"/>
    <property type="match status" value="1"/>
</dbReference>
<dbReference type="InterPro" id="IPR043128">
    <property type="entry name" value="Rev_trsase/Diguanyl_cyclase"/>
</dbReference>
<dbReference type="PROSITE" id="PS50887">
    <property type="entry name" value="GGDEF"/>
    <property type="match status" value="1"/>
</dbReference>
<dbReference type="SUPFAM" id="SSF55073">
    <property type="entry name" value="Nucleotide cyclase"/>
    <property type="match status" value="1"/>
</dbReference>
<evidence type="ECO:0000256" key="2">
    <source>
        <dbReference type="ARBA" id="ARBA00034247"/>
    </source>
</evidence>
<feature type="transmembrane region" description="Helical" evidence="3">
    <location>
        <begin position="92"/>
        <end position="110"/>
    </location>
</feature>
<reference evidence="5 6" key="1">
    <citation type="submission" date="2023-11" db="EMBL/GenBank/DDBJ databases">
        <title>MicrobeMod: A computational toolkit for identifying prokaryotic methylation and restriction-modification with nanopore sequencing.</title>
        <authorList>
            <person name="Crits-Christoph A."/>
            <person name="Kang S.C."/>
            <person name="Lee H."/>
            <person name="Ostrov N."/>
        </authorList>
    </citation>
    <scope>NUCLEOTIDE SEQUENCE [LARGE SCALE GENOMIC DNA]</scope>
    <source>
        <strain evidence="5 6">DSMZ 700</strain>
    </source>
</reference>
<evidence type="ECO:0000313" key="6">
    <source>
        <dbReference type="Proteomes" id="UP001279553"/>
    </source>
</evidence>
<feature type="transmembrane region" description="Helical" evidence="3">
    <location>
        <begin position="213"/>
        <end position="232"/>
    </location>
</feature>